<gene>
    <name evidence="2" type="ORF">M0M57_06710</name>
</gene>
<dbReference type="InterPro" id="IPR050276">
    <property type="entry name" value="MshD_Acetyltransferase"/>
</dbReference>
<keyword evidence="3" id="KW-1185">Reference proteome</keyword>
<feature type="domain" description="N-acetyltransferase" evidence="1">
    <location>
        <begin position="93"/>
        <end position="226"/>
    </location>
</feature>
<reference evidence="2" key="1">
    <citation type="submission" date="2022-04" db="EMBL/GenBank/DDBJ databases">
        <title>Consumption of N2O by Flavobacterium azooxidireducens sp. nov. isolated from Decomposing Leaf Litter of Phragmites australis (Cav.).</title>
        <authorList>
            <person name="Behrendt U."/>
            <person name="Spanner T."/>
            <person name="Augustin J."/>
            <person name="Horn M.A."/>
            <person name="Kolb S."/>
            <person name="Ulrich A."/>
        </authorList>
    </citation>
    <scope>NUCLEOTIDE SEQUENCE</scope>
    <source>
        <strain evidence="2">IGB 4-14</strain>
    </source>
</reference>
<evidence type="ECO:0000313" key="3">
    <source>
        <dbReference type="Proteomes" id="UP000830583"/>
    </source>
</evidence>
<keyword evidence="2" id="KW-0808">Transferase</keyword>
<evidence type="ECO:0000259" key="1">
    <source>
        <dbReference type="PROSITE" id="PS51186"/>
    </source>
</evidence>
<dbReference type="InterPro" id="IPR016181">
    <property type="entry name" value="Acyl_CoA_acyltransferase"/>
</dbReference>
<dbReference type="PANTHER" id="PTHR43617">
    <property type="entry name" value="L-AMINO ACID N-ACETYLTRANSFERASE"/>
    <property type="match status" value="1"/>
</dbReference>
<evidence type="ECO:0000313" key="2">
    <source>
        <dbReference type="EMBL" id="UPQ80525.1"/>
    </source>
</evidence>
<dbReference type="PROSITE" id="PS51186">
    <property type="entry name" value="GNAT"/>
    <property type="match status" value="1"/>
</dbReference>
<dbReference type="EMBL" id="CP096205">
    <property type="protein sequence ID" value="UPQ80525.1"/>
    <property type="molecule type" value="Genomic_DNA"/>
</dbReference>
<dbReference type="SUPFAM" id="SSF55729">
    <property type="entry name" value="Acyl-CoA N-acyltransferases (Nat)"/>
    <property type="match status" value="1"/>
</dbReference>
<dbReference type="CDD" id="cd04301">
    <property type="entry name" value="NAT_SF"/>
    <property type="match status" value="1"/>
</dbReference>
<dbReference type="GO" id="GO:0016746">
    <property type="term" value="F:acyltransferase activity"/>
    <property type="evidence" value="ECO:0007669"/>
    <property type="project" value="UniProtKB-KW"/>
</dbReference>
<dbReference type="EC" id="2.3.1.-" evidence="2"/>
<accession>A0ABY4KI77</accession>
<dbReference type="Pfam" id="PF00583">
    <property type="entry name" value="Acetyltransf_1"/>
    <property type="match status" value="1"/>
</dbReference>
<dbReference type="Proteomes" id="UP000830583">
    <property type="component" value="Chromosome"/>
</dbReference>
<protein>
    <submittedName>
        <fullName evidence="2">GNAT family N-acetyltransferase</fullName>
        <ecNumber evidence="2">2.3.1.-</ecNumber>
    </submittedName>
</protein>
<dbReference type="RefSeq" id="WP_248436419.1">
    <property type="nucleotide sequence ID" value="NZ_CP096205.1"/>
</dbReference>
<proteinExistence type="predicted"/>
<name>A0ABY4KI77_9FLAO</name>
<sequence length="226" mass="26342">MTKINRLEWDSDFFNLEVGEIVINSSNKIELGDFDLVYVKSTEKTTIELNGFEKTHSETKVVYFKNLVNLNPIDSQVIELSETNYSIKELNQLAFESGNHSRFKLDNRIENRKFEELYELWVKNSINKSFADEVFVNLHETIIAGFVSYKVVDDYATIGLIAVSKEFQGIGIGKQLLCKVENELIKKGIYELRIPTQEENYQACGFYEKLGYKKFETTNISHYWRK</sequence>
<dbReference type="InterPro" id="IPR000182">
    <property type="entry name" value="GNAT_dom"/>
</dbReference>
<dbReference type="Gene3D" id="3.40.630.30">
    <property type="match status" value="1"/>
</dbReference>
<keyword evidence="2" id="KW-0012">Acyltransferase</keyword>
<organism evidence="2 3">
    <name type="scientific">Flavobacterium azooxidireducens</name>
    <dbReference type="NCBI Taxonomy" id="1871076"/>
    <lineage>
        <taxon>Bacteria</taxon>
        <taxon>Pseudomonadati</taxon>
        <taxon>Bacteroidota</taxon>
        <taxon>Flavobacteriia</taxon>
        <taxon>Flavobacteriales</taxon>
        <taxon>Flavobacteriaceae</taxon>
        <taxon>Flavobacterium</taxon>
    </lineage>
</organism>